<dbReference type="FunFam" id="1.10.510.10:FF:000624">
    <property type="entry name" value="Mitogen-activated protein kinase"/>
    <property type="match status" value="1"/>
</dbReference>
<evidence type="ECO:0000256" key="2">
    <source>
        <dbReference type="ARBA" id="ARBA00022527"/>
    </source>
</evidence>
<dbReference type="PROSITE" id="PS50011">
    <property type="entry name" value="PROTEIN_KINASE_DOM"/>
    <property type="match status" value="1"/>
</dbReference>
<evidence type="ECO:0000256" key="5">
    <source>
        <dbReference type="ARBA" id="ARBA00022777"/>
    </source>
</evidence>
<evidence type="ECO:0000256" key="6">
    <source>
        <dbReference type="ARBA" id="ARBA00022840"/>
    </source>
</evidence>
<evidence type="ECO:0000259" key="11">
    <source>
        <dbReference type="PROSITE" id="PS50011"/>
    </source>
</evidence>
<organism evidence="12 13">
    <name type="scientific">Hondaea fermentalgiana</name>
    <dbReference type="NCBI Taxonomy" id="2315210"/>
    <lineage>
        <taxon>Eukaryota</taxon>
        <taxon>Sar</taxon>
        <taxon>Stramenopiles</taxon>
        <taxon>Bigyra</taxon>
        <taxon>Labyrinthulomycetes</taxon>
        <taxon>Thraustochytrida</taxon>
        <taxon>Thraustochytriidae</taxon>
        <taxon>Hondaea</taxon>
    </lineage>
</organism>
<comment type="subunit">
    <text evidence="7">May form a complex composed of at least the catalytic subunit CRK2 and a cyclin.</text>
</comment>
<evidence type="ECO:0000256" key="8">
    <source>
        <dbReference type="ARBA" id="ARBA00039612"/>
    </source>
</evidence>
<keyword evidence="4" id="KW-0547">Nucleotide-binding</keyword>
<evidence type="ECO:0000256" key="9">
    <source>
        <dbReference type="ARBA" id="ARBA00041902"/>
    </source>
</evidence>
<sequence>MVNLIEVVTSARANGKSADNGSIYLVFEYFEMDLAGLSSWTELHAEEIRCYTRQLLSALAYLHENDVCHRDIKCSNILISGRHQLKVTDFGLARRMGLRGVEGQASVPRTYTNRVVTLWYRAPELLLGSEHYDMGVDMWSVGCIIAELIMGTALLQGKAELDQLRKIFELCGTPMRESHWKDIGTLPNQMWLCELKDFNSTIVKDAIKGSKRMAIKEPPGRLAEYLQKKCPKDAFDLIRHLLALDPSTRRSTSLTGGNER</sequence>
<dbReference type="GO" id="GO:0005634">
    <property type="term" value="C:nucleus"/>
    <property type="evidence" value="ECO:0007669"/>
    <property type="project" value="TreeGrafter"/>
</dbReference>
<keyword evidence="5 12" id="KW-0418">Kinase</keyword>
<dbReference type="OrthoDB" id="28397at2759"/>
<dbReference type="Proteomes" id="UP000241890">
    <property type="component" value="Unassembled WGS sequence"/>
</dbReference>
<protein>
    <recommendedName>
        <fullName evidence="8">Cyclin-dependent kinase 2 homolog</fullName>
    </recommendedName>
    <alternativeName>
        <fullName evidence="9">Cell division control protein 2 homolog</fullName>
    </alternativeName>
    <alternativeName>
        <fullName evidence="10">cdc2-related kinase 2</fullName>
    </alternativeName>
</protein>
<dbReference type="Pfam" id="PF00069">
    <property type="entry name" value="Pkinase"/>
    <property type="match status" value="1"/>
</dbReference>
<dbReference type="InterPro" id="IPR050108">
    <property type="entry name" value="CDK"/>
</dbReference>
<evidence type="ECO:0000256" key="4">
    <source>
        <dbReference type="ARBA" id="ARBA00022741"/>
    </source>
</evidence>
<dbReference type="GO" id="GO:0000307">
    <property type="term" value="C:cyclin-dependent protein kinase holoenzyme complex"/>
    <property type="evidence" value="ECO:0007669"/>
    <property type="project" value="TreeGrafter"/>
</dbReference>
<dbReference type="GO" id="GO:0005524">
    <property type="term" value="F:ATP binding"/>
    <property type="evidence" value="ECO:0007669"/>
    <property type="project" value="UniProtKB-KW"/>
</dbReference>
<keyword evidence="3" id="KW-0808">Transferase</keyword>
<reference evidence="12 13" key="1">
    <citation type="submission" date="2017-12" db="EMBL/GenBank/DDBJ databases">
        <title>Sequencing, de novo assembly and annotation of complete genome of a new Thraustochytrid species, strain FCC1311.</title>
        <authorList>
            <person name="Sedici K."/>
            <person name="Godart F."/>
            <person name="Aiese Cigliano R."/>
            <person name="Sanseverino W."/>
            <person name="Barakat M."/>
            <person name="Ortet P."/>
            <person name="Marechal E."/>
            <person name="Cagnac O."/>
            <person name="Amato A."/>
        </authorList>
    </citation>
    <scope>NUCLEOTIDE SEQUENCE [LARGE SCALE GENOMIC DNA]</scope>
</reference>
<dbReference type="EMBL" id="BEYU01000006">
    <property type="protein sequence ID" value="GBG24472.1"/>
    <property type="molecule type" value="Genomic_DNA"/>
</dbReference>
<keyword evidence="2" id="KW-0723">Serine/threonine-protein kinase</keyword>
<comment type="caution">
    <text evidence="12">The sequence shown here is derived from an EMBL/GenBank/DDBJ whole genome shotgun (WGS) entry which is preliminary data.</text>
</comment>
<evidence type="ECO:0000256" key="10">
    <source>
        <dbReference type="ARBA" id="ARBA00042858"/>
    </source>
</evidence>
<evidence type="ECO:0000256" key="7">
    <source>
        <dbReference type="ARBA" id="ARBA00038543"/>
    </source>
</evidence>
<evidence type="ECO:0000313" key="12">
    <source>
        <dbReference type="EMBL" id="GBG24472.1"/>
    </source>
</evidence>
<comment type="similarity">
    <text evidence="1">Belongs to the protein kinase superfamily. CMGC Ser/Thr protein kinase family. CDC2/CDKX subfamily.</text>
</comment>
<accession>A0A2R5G0D4</accession>
<dbReference type="SMART" id="SM00220">
    <property type="entry name" value="S_TKc"/>
    <property type="match status" value="1"/>
</dbReference>
<dbReference type="PANTHER" id="PTHR24056:SF546">
    <property type="entry name" value="CYCLIN-DEPENDENT KINASE 12"/>
    <property type="match status" value="1"/>
</dbReference>
<dbReference type="PANTHER" id="PTHR24056">
    <property type="entry name" value="CELL DIVISION PROTEIN KINASE"/>
    <property type="match status" value="1"/>
</dbReference>
<keyword evidence="6" id="KW-0067">ATP-binding</keyword>
<gene>
    <name evidence="12" type="ORF">FCC1311_006902</name>
</gene>
<evidence type="ECO:0000313" key="13">
    <source>
        <dbReference type="Proteomes" id="UP000241890"/>
    </source>
</evidence>
<dbReference type="PROSITE" id="PS00108">
    <property type="entry name" value="PROTEIN_KINASE_ST"/>
    <property type="match status" value="1"/>
</dbReference>
<proteinExistence type="inferred from homology"/>
<dbReference type="InterPro" id="IPR011009">
    <property type="entry name" value="Kinase-like_dom_sf"/>
</dbReference>
<dbReference type="SUPFAM" id="SSF56112">
    <property type="entry name" value="Protein kinase-like (PK-like)"/>
    <property type="match status" value="1"/>
</dbReference>
<name>A0A2R5G0D4_9STRA</name>
<evidence type="ECO:0000256" key="1">
    <source>
        <dbReference type="ARBA" id="ARBA00006485"/>
    </source>
</evidence>
<dbReference type="GO" id="GO:0008353">
    <property type="term" value="F:RNA polymerase II CTD heptapeptide repeat kinase activity"/>
    <property type="evidence" value="ECO:0007669"/>
    <property type="project" value="TreeGrafter"/>
</dbReference>
<dbReference type="GO" id="GO:0032968">
    <property type="term" value="P:positive regulation of transcription elongation by RNA polymerase II"/>
    <property type="evidence" value="ECO:0007669"/>
    <property type="project" value="TreeGrafter"/>
</dbReference>
<keyword evidence="13" id="KW-1185">Reference proteome</keyword>
<dbReference type="AlphaFoldDB" id="A0A2R5G0D4"/>
<feature type="domain" description="Protein kinase" evidence="11">
    <location>
        <begin position="1"/>
        <end position="260"/>
    </location>
</feature>
<dbReference type="Gene3D" id="1.10.510.10">
    <property type="entry name" value="Transferase(Phosphotransferase) domain 1"/>
    <property type="match status" value="1"/>
</dbReference>
<dbReference type="InterPro" id="IPR008271">
    <property type="entry name" value="Ser/Thr_kinase_AS"/>
</dbReference>
<dbReference type="InterPro" id="IPR000719">
    <property type="entry name" value="Prot_kinase_dom"/>
</dbReference>
<dbReference type="Gene3D" id="3.30.200.20">
    <property type="entry name" value="Phosphorylase Kinase, domain 1"/>
    <property type="match status" value="1"/>
</dbReference>
<evidence type="ECO:0000256" key="3">
    <source>
        <dbReference type="ARBA" id="ARBA00022679"/>
    </source>
</evidence>
<dbReference type="InParanoid" id="A0A2R5G0D4"/>